<evidence type="ECO:0000313" key="2">
    <source>
        <dbReference type="EMBL" id="RNL86471.1"/>
    </source>
</evidence>
<sequence length="225" mass="25108">MSHRLPLFPLGSLLFPGLTMPLHVFEDRYRRLVTELMALPTDTPRQFGIVGIQLGHEVGELSARQLYEVGCVAELRDVHEHDDGRFDLVAVGGSRFRVDRVIDPDDEHPYLRAETTFLPDELGPDPDSRAERVGRLFGVYCDRLNGIGVPAEPPDEFPTDPLPLSYAVSAAMVLDQRDRQELLAAEHAAARLDLAGALLRRENRILAELATLPGGQFLRREVNPN</sequence>
<dbReference type="PROSITE" id="PS51787">
    <property type="entry name" value="LON_N"/>
    <property type="match status" value="1"/>
</dbReference>
<comment type="caution">
    <text evidence="2">The sequence shown here is derived from an EMBL/GenBank/DDBJ whole genome shotgun (WGS) entry which is preliminary data.</text>
</comment>
<dbReference type="OrthoDB" id="25394at2"/>
<dbReference type="EMBL" id="RJMB01000003">
    <property type="protein sequence ID" value="RNL86471.1"/>
    <property type="molecule type" value="Genomic_DNA"/>
</dbReference>
<dbReference type="InterPro" id="IPR015947">
    <property type="entry name" value="PUA-like_sf"/>
</dbReference>
<proteinExistence type="predicted"/>
<evidence type="ECO:0000259" key="1">
    <source>
        <dbReference type="PROSITE" id="PS51787"/>
    </source>
</evidence>
<reference evidence="2 3" key="1">
    <citation type="submission" date="2018-11" db="EMBL/GenBank/DDBJ databases">
        <title>The genome draft of YIM 96095.</title>
        <authorList>
            <person name="Tang S.-K."/>
            <person name="Chunyu W.-X."/>
            <person name="Feng Y.-Z."/>
        </authorList>
    </citation>
    <scope>NUCLEOTIDE SEQUENCE [LARGE SCALE GENOMIC DNA]</scope>
    <source>
        <strain evidence="2 3">YIM 96095</strain>
    </source>
</reference>
<dbReference type="InterPro" id="IPR046336">
    <property type="entry name" value="Lon_prtase_N_sf"/>
</dbReference>
<dbReference type="SUPFAM" id="SSF88697">
    <property type="entry name" value="PUA domain-like"/>
    <property type="match status" value="1"/>
</dbReference>
<dbReference type="Gene3D" id="2.30.130.40">
    <property type="entry name" value="LON domain-like"/>
    <property type="match status" value="1"/>
</dbReference>
<dbReference type="AlphaFoldDB" id="A0A3N0EF76"/>
<gene>
    <name evidence="2" type="ORF">EFW17_04520</name>
</gene>
<dbReference type="PANTHER" id="PTHR46732">
    <property type="entry name" value="ATP-DEPENDENT PROTEASE LA (LON) DOMAIN PROTEIN"/>
    <property type="match status" value="1"/>
</dbReference>
<accession>A0A3N0EF76</accession>
<protein>
    <submittedName>
        <fullName evidence="2">Peptidase S16</fullName>
    </submittedName>
</protein>
<dbReference type="Gene3D" id="1.20.58.1480">
    <property type="match status" value="1"/>
</dbReference>
<feature type="domain" description="Lon N-terminal" evidence="1">
    <location>
        <begin position="5"/>
        <end position="203"/>
    </location>
</feature>
<dbReference type="Pfam" id="PF02190">
    <property type="entry name" value="LON_substr_bdg"/>
    <property type="match status" value="1"/>
</dbReference>
<evidence type="ECO:0000313" key="3">
    <source>
        <dbReference type="Proteomes" id="UP000269198"/>
    </source>
</evidence>
<dbReference type="InterPro" id="IPR003111">
    <property type="entry name" value="Lon_prtase_N"/>
</dbReference>
<dbReference type="RefSeq" id="WP_123199996.1">
    <property type="nucleotide sequence ID" value="NZ_RJMB01000003.1"/>
</dbReference>
<name>A0A3N0EF76_9ACTN</name>
<dbReference type="PANTHER" id="PTHR46732:SF8">
    <property type="entry name" value="ATP-DEPENDENT PROTEASE LA (LON) DOMAIN PROTEIN"/>
    <property type="match status" value="1"/>
</dbReference>
<dbReference type="Proteomes" id="UP000269198">
    <property type="component" value="Unassembled WGS sequence"/>
</dbReference>
<organism evidence="2 3">
    <name type="scientific">Halostreptopolyspora alba</name>
    <dbReference type="NCBI Taxonomy" id="2487137"/>
    <lineage>
        <taxon>Bacteria</taxon>
        <taxon>Bacillati</taxon>
        <taxon>Actinomycetota</taxon>
        <taxon>Actinomycetes</taxon>
        <taxon>Streptosporangiales</taxon>
        <taxon>Nocardiopsidaceae</taxon>
        <taxon>Halostreptopolyspora</taxon>
    </lineage>
</organism>
<dbReference type="SMART" id="SM00464">
    <property type="entry name" value="LON"/>
    <property type="match status" value="1"/>
</dbReference>
<keyword evidence="3" id="KW-1185">Reference proteome</keyword>